<dbReference type="PRINTS" id="PR00368">
    <property type="entry name" value="FADPNR"/>
</dbReference>
<comment type="cofactor">
    <cofactor evidence="1">
        <name>FAD</name>
        <dbReference type="ChEBI" id="CHEBI:57692"/>
    </cofactor>
</comment>
<reference evidence="6 7" key="1">
    <citation type="submission" date="2015-06" db="EMBL/GenBank/DDBJ databases">
        <title>Draft genome sequence of beer spoilage bacterium Megasphaera cerevisiae type strain 20462.</title>
        <authorList>
            <person name="Kutumbaka K."/>
            <person name="Pasmowitz J."/>
            <person name="Mategko J."/>
            <person name="Reyes D."/>
            <person name="Friedrich A."/>
            <person name="Han S."/>
            <person name="Martens-Habbena W."/>
            <person name="Neal-McKinney J."/>
            <person name="Janagama H.K."/>
            <person name="Nadala C."/>
            <person name="Samadpour M."/>
        </authorList>
    </citation>
    <scope>NUCLEOTIDE SEQUENCE [LARGE SCALE GENOMIC DNA]</scope>
    <source>
        <strain evidence="6 7">DSM 20462</strain>
    </source>
</reference>
<dbReference type="STRING" id="39029.BSR42_04530"/>
<dbReference type="SUPFAM" id="SSF51905">
    <property type="entry name" value="FAD/NAD(P)-binding domain"/>
    <property type="match status" value="1"/>
</dbReference>
<evidence type="ECO:0000313" key="6">
    <source>
        <dbReference type="EMBL" id="KMO87031.1"/>
    </source>
</evidence>
<dbReference type="InterPro" id="IPR023166">
    <property type="entry name" value="BaiN-like_dom_sf"/>
</dbReference>
<dbReference type="InterPro" id="IPR036188">
    <property type="entry name" value="FAD/NAD-bd_sf"/>
</dbReference>
<dbReference type="PANTHER" id="PTHR42887">
    <property type="entry name" value="OS12G0638800 PROTEIN"/>
    <property type="match status" value="1"/>
</dbReference>
<feature type="domain" description="RsdA/BaiN/AoA(So)-like insert" evidence="5">
    <location>
        <begin position="190"/>
        <end position="353"/>
    </location>
</feature>
<dbReference type="Gene3D" id="2.40.30.10">
    <property type="entry name" value="Translation factors"/>
    <property type="match status" value="1"/>
</dbReference>
<dbReference type="Gene3D" id="1.10.8.260">
    <property type="entry name" value="HI0933 insert domain-like"/>
    <property type="match status" value="1"/>
</dbReference>
<dbReference type="EMBL" id="LEKT01000011">
    <property type="protein sequence ID" value="KMO87031.1"/>
    <property type="molecule type" value="Genomic_DNA"/>
</dbReference>
<sequence length="418" mass="45452">MNEVIVIGAGAAGILAALTAASQGAAVRLFEKNDIVGKKMGITGKGRCNLTNTCSMTEFIAHTPGHGKFLYSAYEQFTNRDLLDQLNSWGLATKEERGGRVFPQSDSAVEVRKFLYYKLRDLGVRIHLQDSVRAVYVREDGRMAVCTASGTYEGDACIITTGGMSYPVTGSTGDGYGFASSLGHTVTELKPSLIPFVTAEIWPHTLSGMSLRNVEGSLWKQGKKQAAYFGEMLFTHFGVSGPIILMLSSDAAHKKKCVFPMQLRINLKPALSAATLDQRIQRDFQKYIRKETENAMKDLLPQRLIPVVLEQAGIDGHVPANQITKLQRQDLAGTMQALCLTVTGTRPLEEAIVTAGGVHVKEIDPKTMESKRVPNLYFAGEVIDIDAFTGGYNLQAAFSTGYVAGKAAAVKERESCEK</sequence>
<dbReference type="SUPFAM" id="SSF160996">
    <property type="entry name" value="HI0933 insert domain-like"/>
    <property type="match status" value="1"/>
</dbReference>
<dbReference type="RefSeq" id="WP_048513767.1">
    <property type="nucleotide sequence ID" value="NZ_FUXD01000016.1"/>
</dbReference>
<dbReference type="Proteomes" id="UP000036503">
    <property type="component" value="Unassembled WGS sequence"/>
</dbReference>
<dbReference type="PATRIC" id="fig|1122219.3.peg.373"/>
<evidence type="ECO:0000256" key="2">
    <source>
        <dbReference type="ARBA" id="ARBA00022630"/>
    </source>
</evidence>
<organism evidence="6 7">
    <name type="scientific">Megasphaera cerevisiae DSM 20462</name>
    <dbReference type="NCBI Taxonomy" id="1122219"/>
    <lineage>
        <taxon>Bacteria</taxon>
        <taxon>Bacillati</taxon>
        <taxon>Bacillota</taxon>
        <taxon>Negativicutes</taxon>
        <taxon>Veillonellales</taxon>
        <taxon>Veillonellaceae</taxon>
        <taxon>Megasphaera</taxon>
    </lineage>
</organism>
<gene>
    <name evidence="6" type="ORF">AB840_05140</name>
</gene>
<dbReference type="InterPro" id="IPR004792">
    <property type="entry name" value="BaiN-like"/>
</dbReference>
<dbReference type="FunCoup" id="A0A0J6ZQ34">
    <property type="interactions" value="250"/>
</dbReference>
<comment type="caution">
    <text evidence="6">The sequence shown here is derived from an EMBL/GenBank/DDBJ whole genome shotgun (WGS) entry which is preliminary data.</text>
</comment>
<keyword evidence="7" id="KW-1185">Reference proteome</keyword>
<proteinExistence type="predicted"/>
<dbReference type="PANTHER" id="PTHR42887:SF2">
    <property type="entry name" value="OS12G0638800 PROTEIN"/>
    <property type="match status" value="1"/>
</dbReference>
<dbReference type="PRINTS" id="PR00411">
    <property type="entry name" value="PNDRDTASEI"/>
</dbReference>
<evidence type="ECO:0000256" key="1">
    <source>
        <dbReference type="ARBA" id="ARBA00001974"/>
    </source>
</evidence>
<keyword evidence="2" id="KW-0285">Flavoprotein</keyword>
<dbReference type="InParanoid" id="A0A0J6ZQ34"/>
<keyword evidence="3" id="KW-0274">FAD</keyword>
<dbReference type="OrthoDB" id="9773233at2"/>
<evidence type="ECO:0000259" key="5">
    <source>
        <dbReference type="Pfam" id="PF22780"/>
    </source>
</evidence>
<dbReference type="InterPro" id="IPR055178">
    <property type="entry name" value="RsdA/BaiN/AoA(So)-like_dom"/>
</dbReference>
<dbReference type="Pfam" id="PF22780">
    <property type="entry name" value="HI0933_like_1st"/>
    <property type="match status" value="1"/>
</dbReference>
<evidence type="ECO:0000256" key="3">
    <source>
        <dbReference type="ARBA" id="ARBA00022827"/>
    </source>
</evidence>
<evidence type="ECO:0000259" key="4">
    <source>
        <dbReference type="Pfam" id="PF03486"/>
    </source>
</evidence>
<protein>
    <submittedName>
        <fullName evidence="6">FAD-dependent oxidoreductase</fullName>
    </submittedName>
</protein>
<dbReference type="Gene3D" id="3.50.50.60">
    <property type="entry name" value="FAD/NAD(P)-binding domain"/>
    <property type="match status" value="1"/>
</dbReference>
<evidence type="ECO:0000313" key="7">
    <source>
        <dbReference type="Proteomes" id="UP000036503"/>
    </source>
</evidence>
<dbReference type="InterPro" id="IPR057661">
    <property type="entry name" value="RsdA/BaiN/AoA(So)_Rossmann"/>
</dbReference>
<feature type="domain" description="RsdA/BaiN/AoA(So)-like Rossmann fold-like" evidence="4">
    <location>
        <begin position="3"/>
        <end position="406"/>
    </location>
</feature>
<accession>A0A0J6ZQ34</accession>
<name>A0A0J6ZQ34_9FIRM</name>
<dbReference type="NCBIfam" id="TIGR00275">
    <property type="entry name" value="aminoacetone oxidase family FAD-binding enzyme"/>
    <property type="match status" value="1"/>
</dbReference>
<dbReference type="AlphaFoldDB" id="A0A0J6ZQ34"/>
<dbReference type="Pfam" id="PF03486">
    <property type="entry name" value="HI0933_like"/>
    <property type="match status" value="1"/>
</dbReference>